<evidence type="ECO:0000313" key="1">
    <source>
        <dbReference type="EMBL" id="MBX54252.1"/>
    </source>
</evidence>
<reference evidence="1" key="1">
    <citation type="submission" date="2018-02" db="EMBL/GenBank/DDBJ databases">
        <title>Rhizophora mucronata_Transcriptome.</title>
        <authorList>
            <person name="Meera S.P."/>
            <person name="Sreeshan A."/>
            <person name="Augustine A."/>
        </authorList>
    </citation>
    <scope>NUCLEOTIDE SEQUENCE</scope>
    <source>
        <tissue evidence="1">Leaf</tissue>
    </source>
</reference>
<dbReference type="EMBL" id="GGEC01073768">
    <property type="protein sequence ID" value="MBX54252.1"/>
    <property type="molecule type" value="Transcribed_RNA"/>
</dbReference>
<protein>
    <submittedName>
        <fullName evidence="1">Uncharacterized protein</fullName>
    </submittedName>
</protein>
<name>A0A2P2PHT5_RHIMU</name>
<sequence>MFCFPFSWN</sequence>
<organism evidence="1">
    <name type="scientific">Rhizophora mucronata</name>
    <name type="common">Asiatic mangrove</name>
    <dbReference type="NCBI Taxonomy" id="61149"/>
    <lineage>
        <taxon>Eukaryota</taxon>
        <taxon>Viridiplantae</taxon>
        <taxon>Streptophyta</taxon>
        <taxon>Embryophyta</taxon>
        <taxon>Tracheophyta</taxon>
        <taxon>Spermatophyta</taxon>
        <taxon>Magnoliopsida</taxon>
        <taxon>eudicotyledons</taxon>
        <taxon>Gunneridae</taxon>
        <taxon>Pentapetalae</taxon>
        <taxon>rosids</taxon>
        <taxon>fabids</taxon>
        <taxon>Malpighiales</taxon>
        <taxon>Rhizophoraceae</taxon>
        <taxon>Rhizophora</taxon>
    </lineage>
</organism>
<accession>A0A2P2PHT5</accession>
<proteinExistence type="predicted"/>